<dbReference type="GO" id="GO:0035556">
    <property type="term" value="P:intracellular signal transduction"/>
    <property type="evidence" value="ECO:0007669"/>
    <property type="project" value="InterPro"/>
</dbReference>
<accession>A0AAV2ISU8</accession>
<name>A0AAV2ISU8_LYMST</name>
<dbReference type="SUPFAM" id="SSF51695">
    <property type="entry name" value="PLC-like phosphodiesterases"/>
    <property type="match status" value="1"/>
</dbReference>
<dbReference type="Gene3D" id="3.20.20.190">
    <property type="entry name" value="Phosphatidylinositol (PI) phosphodiesterase"/>
    <property type="match status" value="1"/>
</dbReference>
<dbReference type="InterPro" id="IPR001192">
    <property type="entry name" value="PI-PLC_fam"/>
</dbReference>
<feature type="domain" description="PI-PLC Y-box" evidence="1">
    <location>
        <begin position="1"/>
        <end position="34"/>
    </location>
</feature>
<feature type="non-terminal residue" evidence="2">
    <location>
        <position position="1"/>
    </location>
</feature>
<evidence type="ECO:0000313" key="3">
    <source>
        <dbReference type="Proteomes" id="UP001497497"/>
    </source>
</evidence>
<sequence length="42" mass="4566">VALNYQTSGEAMQLNHGRFMDNGGVGYVLKPSILLSGRNLFP</sequence>
<dbReference type="GO" id="GO:0004435">
    <property type="term" value="F:phosphatidylinositol-4,5-bisphosphate phospholipase C activity"/>
    <property type="evidence" value="ECO:0007669"/>
    <property type="project" value="InterPro"/>
</dbReference>
<dbReference type="InterPro" id="IPR001711">
    <property type="entry name" value="PLipase_C_Pinositol-sp_Y"/>
</dbReference>
<protein>
    <recommendedName>
        <fullName evidence="1">PI-PLC Y-box domain-containing protein</fullName>
    </recommendedName>
</protein>
<evidence type="ECO:0000259" key="1">
    <source>
        <dbReference type="PROSITE" id="PS50008"/>
    </source>
</evidence>
<dbReference type="EMBL" id="CAXITT010005732">
    <property type="protein sequence ID" value="CAL1549158.1"/>
    <property type="molecule type" value="Genomic_DNA"/>
</dbReference>
<keyword evidence="3" id="KW-1185">Reference proteome</keyword>
<gene>
    <name evidence="2" type="ORF">GSLYS_00022475001</name>
</gene>
<comment type="caution">
    <text evidence="2">The sequence shown here is derived from an EMBL/GenBank/DDBJ whole genome shotgun (WGS) entry which is preliminary data.</text>
</comment>
<evidence type="ECO:0000313" key="2">
    <source>
        <dbReference type="EMBL" id="CAL1549158.1"/>
    </source>
</evidence>
<proteinExistence type="predicted"/>
<dbReference type="Pfam" id="PF00387">
    <property type="entry name" value="PI-PLC-Y"/>
    <property type="match status" value="1"/>
</dbReference>
<reference evidence="2 3" key="1">
    <citation type="submission" date="2024-04" db="EMBL/GenBank/DDBJ databases">
        <authorList>
            <consortium name="Genoscope - CEA"/>
            <person name="William W."/>
        </authorList>
    </citation>
    <scope>NUCLEOTIDE SEQUENCE [LARGE SCALE GENOMIC DNA]</scope>
</reference>
<organism evidence="2 3">
    <name type="scientific">Lymnaea stagnalis</name>
    <name type="common">Great pond snail</name>
    <name type="synonym">Helix stagnalis</name>
    <dbReference type="NCBI Taxonomy" id="6523"/>
    <lineage>
        <taxon>Eukaryota</taxon>
        <taxon>Metazoa</taxon>
        <taxon>Spiralia</taxon>
        <taxon>Lophotrochozoa</taxon>
        <taxon>Mollusca</taxon>
        <taxon>Gastropoda</taxon>
        <taxon>Heterobranchia</taxon>
        <taxon>Euthyneura</taxon>
        <taxon>Panpulmonata</taxon>
        <taxon>Hygrophila</taxon>
        <taxon>Lymnaeoidea</taxon>
        <taxon>Lymnaeidae</taxon>
        <taxon>Lymnaea</taxon>
    </lineage>
</organism>
<dbReference type="PANTHER" id="PTHR10336">
    <property type="entry name" value="PHOSPHOINOSITIDE-SPECIFIC PHOSPHOLIPASE C FAMILY PROTEIN"/>
    <property type="match status" value="1"/>
</dbReference>
<dbReference type="AlphaFoldDB" id="A0AAV2ISU8"/>
<dbReference type="GO" id="GO:0006629">
    <property type="term" value="P:lipid metabolic process"/>
    <property type="evidence" value="ECO:0007669"/>
    <property type="project" value="InterPro"/>
</dbReference>
<dbReference type="Proteomes" id="UP001497497">
    <property type="component" value="Unassembled WGS sequence"/>
</dbReference>
<dbReference type="PROSITE" id="PS50008">
    <property type="entry name" value="PIPLC_Y_DOMAIN"/>
    <property type="match status" value="1"/>
</dbReference>
<dbReference type="InterPro" id="IPR017946">
    <property type="entry name" value="PLC-like_Pdiesterase_TIM-brl"/>
</dbReference>